<dbReference type="InterPro" id="IPR002711">
    <property type="entry name" value="HNH"/>
</dbReference>
<evidence type="ECO:0000313" key="3">
    <source>
        <dbReference type="EMBL" id="QQQ18126.1"/>
    </source>
</evidence>
<feature type="domain" description="HNH" evidence="1">
    <location>
        <begin position="161"/>
        <end position="215"/>
    </location>
</feature>
<name>A0ABX7BLL5_9CAUL</name>
<keyword evidence="3" id="KW-0378">Hydrolase</keyword>
<feature type="domain" description="ScoMcrA-like N-terminal head" evidence="2">
    <location>
        <begin position="4"/>
        <end position="94"/>
    </location>
</feature>
<dbReference type="RefSeq" id="WP_201102501.1">
    <property type="nucleotide sequence ID" value="NZ_CP067977.1"/>
</dbReference>
<dbReference type="InterPro" id="IPR003615">
    <property type="entry name" value="HNH_nuc"/>
</dbReference>
<protein>
    <submittedName>
        <fullName evidence="3">HNH endonuclease</fullName>
    </submittedName>
</protein>
<gene>
    <name evidence="3" type="ORF">JIP62_12535</name>
</gene>
<dbReference type="EMBL" id="CP067977">
    <property type="protein sequence ID" value="QQQ18126.1"/>
    <property type="molecule type" value="Genomic_DNA"/>
</dbReference>
<keyword evidence="4" id="KW-1185">Reference proteome</keyword>
<evidence type="ECO:0000259" key="1">
    <source>
        <dbReference type="Pfam" id="PF01844"/>
    </source>
</evidence>
<dbReference type="Proteomes" id="UP000595448">
    <property type="component" value="Chromosome"/>
</dbReference>
<keyword evidence="3" id="KW-0255">Endonuclease</keyword>
<proteinExistence type="predicted"/>
<dbReference type="Pfam" id="PF01844">
    <property type="entry name" value="HNH"/>
    <property type="match status" value="1"/>
</dbReference>
<organism evidence="3 4">
    <name type="scientific">Brevundimonas vitisensis</name>
    <dbReference type="NCBI Taxonomy" id="2800818"/>
    <lineage>
        <taxon>Bacteria</taxon>
        <taxon>Pseudomonadati</taxon>
        <taxon>Pseudomonadota</taxon>
        <taxon>Alphaproteobacteria</taxon>
        <taxon>Caulobacterales</taxon>
        <taxon>Caulobacteraceae</taxon>
        <taxon>Brevundimonas</taxon>
    </lineage>
</organism>
<dbReference type="InterPro" id="IPR058807">
    <property type="entry name" value="ScoMcrA_N"/>
</dbReference>
<evidence type="ECO:0000259" key="2">
    <source>
        <dbReference type="Pfam" id="PF26345"/>
    </source>
</evidence>
<dbReference type="GO" id="GO:0004519">
    <property type="term" value="F:endonuclease activity"/>
    <property type="evidence" value="ECO:0007669"/>
    <property type="project" value="UniProtKB-KW"/>
</dbReference>
<keyword evidence="3" id="KW-0540">Nuclease</keyword>
<dbReference type="Pfam" id="PF26345">
    <property type="entry name" value="ScoMcrA_N"/>
    <property type="match status" value="1"/>
</dbReference>
<dbReference type="CDD" id="cd00085">
    <property type="entry name" value="HNHc"/>
    <property type="match status" value="1"/>
</dbReference>
<evidence type="ECO:0000313" key="4">
    <source>
        <dbReference type="Proteomes" id="UP000595448"/>
    </source>
</evidence>
<accession>A0ABX7BLL5</accession>
<reference evidence="3 4" key="1">
    <citation type="submission" date="2021-01" db="EMBL/GenBank/DDBJ databases">
        <title>Brevundimonas vitis sp. nov., an bacterium isolated from grape (Vitis vinifera).</title>
        <authorList>
            <person name="Jiang L."/>
            <person name="Lee J."/>
        </authorList>
    </citation>
    <scope>NUCLEOTIDE SEQUENCE [LARGE SCALE GENOMIC DNA]</scope>
    <source>
        <strain evidence="3 4">GRTSA-9</strain>
    </source>
</reference>
<sequence length="240" mass="26872">MRNKLTVASVEKAIEECRTLGHEAFRRRYGFHRSRRYCLMYEGEPFDTKPIAAVAFKYLPEFSRPLTPKQISGGIATPDSAANLLIALGFEVQELFPGLWDRDDPYEPTDADDGEDDWLDQDGVNEGAPVLKAHLRRERRSADLAKKLKVSTLKRTGKLSCVVCEFDFAATYGPKGSGYIEAHHIVPLGESDEAVITRAADLALVCANCHRMVHRSRGMTLDDLRVARREAFEGSSRSLK</sequence>